<evidence type="ECO:0000313" key="1">
    <source>
        <dbReference type="EMBL" id="CCA18936.1"/>
    </source>
</evidence>
<accession>F0WCL5</accession>
<gene>
    <name evidence="1" type="primary">AlNc14C60G4399</name>
    <name evidence="1" type="ORF">ALNC14_050790</name>
</gene>
<proteinExistence type="predicted"/>
<reference evidence="1" key="2">
    <citation type="submission" date="2011-02" db="EMBL/GenBank/DDBJ databases">
        <authorList>
            <person name="MacLean D."/>
        </authorList>
    </citation>
    <scope>NUCLEOTIDE SEQUENCE</scope>
</reference>
<dbReference type="AlphaFoldDB" id="F0WCL5"/>
<organism evidence="1">
    <name type="scientific">Albugo laibachii Nc14</name>
    <dbReference type="NCBI Taxonomy" id="890382"/>
    <lineage>
        <taxon>Eukaryota</taxon>
        <taxon>Sar</taxon>
        <taxon>Stramenopiles</taxon>
        <taxon>Oomycota</taxon>
        <taxon>Peronosporomycetes</taxon>
        <taxon>Albuginales</taxon>
        <taxon>Albuginaceae</taxon>
        <taxon>Albugo</taxon>
    </lineage>
</organism>
<sequence length="116" mass="13173">MIDNGREASPRSLQDLLCLSGIDFSYHTCADACAIVKSELFQPDWLQFHLILSNVHEMNKRGHRAEIDFDGTTIRHVVLVYLRAILVTSDFFDRVLNMDGMFMKHSSEGTLLVACL</sequence>
<dbReference type="EMBL" id="FR824105">
    <property type="protein sequence ID" value="CCA18936.1"/>
    <property type="molecule type" value="Genomic_DNA"/>
</dbReference>
<reference evidence="1" key="1">
    <citation type="journal article" date="2011" name="PLoS Biol.">
        <title>Gene gain and loss during evolution of obligate parasitism in the white rust pathogen of Arabidopsis thaliana.</title>
        <authorList>
            <person name="Kemen E."/>
            <person name="Gardiner A."/>
            <person name="Schultz-Larsen T."/>
            <person name="Kemen A.C."/>
            <person name="Balmuth A.L."/>
            <person name="Robert-Seilaniantz A."/>
            <person name="Bailey K."/>
            <person name="Holub E."/>
            <person name="Studholme D.J."/>
            <person name="Maclean D."/>
            <person name="Jones J.D."/>
        </authorList>
    </citation>
    <scope>NUCLEOTIDE SEQUENCE</scope>
</reference>
<dbReference type="HOGENOM" id="CLU_2101464_0_0_1"/>
<name>F0WCL5_9STRA</name>
<protein>
    <submittedName>
        <fullName evidence="1">AlNc14C60G4399 protein</fullName>
    </submittedName>
</protein>